<evidence type="ECO:0000313" key="2">
    <source>
        <dbReference type="EMBL" id="AOW03494.1"/>
    </source>
</evidence>
<evidence type="ECO:0000313" key="5">
    <source>
        <dbReference type="Proteomes" id="UP000256601"/>
    </source>
</evidence>
<dbReference type="GeneID" id="2910538"/>
<dbReference type="VEuPathDB" id="FungiDB:YALI1_D03329g"/>
<dbReference type="VEuPathDB" id="FungiDB:YALI0_D02695g"/>
<keyword evidence="1" id="KW-1133">Transmembrane helix</keyword>
<reference evidence="3 5" key="2">
    <citation type="submission" date="2018-07" db="EMBL/GenBank/DDBJ databases">
        <title>Draft Genome Assemblies for Five Robust Yarrowia lipolytica Strains Exhibiting High Lipid Production and Pentose Sugar Utilization and Sugar Alcohol Secretion from Undetoxified Lignocellulosic Biomass Hydrolysates.</title>
        <authorList>
            <consortium name="DOE Joint Genome Institute"/>
            <person name="Walker C."/>
            <person name="Ryu S."/>
            <person name="Na H."/>
            <person name="Zane M."/>
            <person name="LaButti K."/>
            <person name="Lipzen A."/>
            <person name="Haridas S."/>
            <person name="Barry K."/>
            <person name="Grigoriev I.V."/>
            <person name="Quarterman J."/>
            <person name="Slininger P."/>
            <person name="Dien B."/>
            <person name="Trinh C.T."/>
        </authorList>
    </citation>
    <scope>NUCLEOTIDE SEQUENCE [LARGE SCALE GENOMIC DNA]</scope>
    <source>
        <strain evidence="3 5">YB392</strain>
    </source>
</reference>
<organism evidence="2 4">
    <name type="scientific">Yarrowia lipolytica</name>
    <name type="common">Candida lipolytica</name>
    <dbReference type="NCBI Taxonomy" id="4952"/>
    <lineage>
        <taxon>Eukaryota</taxon>
        <taxon>Fungi</taxon>
        <taxon>Dikarya</taxon>
        <taxon>Ascomycota</taxon>
        <taxon>Saccharomycotina</taxon>
        <taxon>Dipodascomycetes</taxon>
        <taxon>Dipodascales</taxon>
        <taxon>Dipodascales incertae sedis</taxon>
        <taxon>Yarrowia</taxon>
    </lineage>
</organism>
<dbReference type="Proteomes" id="UP000182444">
    <property type="component" value="Chromosome 1D"/>
</dbReference>
<protein>
    <submittedName>
        <fullName evidence="2">Uncharacterized protein</fullName>
    </submittedName>
</protein>
<keyword evidence="1" id="KW-0812">Transmembrane</keyword>
<evidence type="ECO:0000313" key="3">
    <source>
        <dbReference type="EMBL" id="RDW25892.1"/>
    </source>
</evidence>
<sequence>MSDDVIARYEYLKNHPGHAEFKPFTFHGKPTSIRTLAGGFLIIVGLGFFIYGIIEKIQLAQDKAKLESKKETDLDVPKIETEEVPKIETQEVPKIVTEEVAPDTKVAAK</sequence>
<dbReference type="EMBL" id="CP017556">
    <property type="protein sequence ID" value="AOW03494.1"/>
    <property type="molecule type" value="Genomic_DNA"/>
</dbReference>
<dbReference type="EMBL" id="KZ858991">
    <property type="protein sequence ID" value="RDW25892.1"/>
    <property type="molecule type" value="Genomic_DNA"/>
</dbReference>
<evidence type="ECO:0000313" key="4">
    <source>
        <dbReference type="Proteomes" id="UP000182444"/>
    </source>
</evidence>
<name>A0A1D8NCY3_YARLL</name>
<dbReference type="Proteomes" id="UP000256601">
    <property type="component" value="Unassembled WGS sequence"/>
</dbReference>
<gene>
    <name evidence="3" type="ORF">B0I71DRAFT_131848</name>
    <name evidence="2" type="ORF">YALI1_D03329g</name>
</gene>
<evidence type="ECO:0000256" key="1">
    <source>
        <dbReference type="SAM" id="Phobius"/>
    </source>
</evidence>
<dbReference type="AlphaFoldDB" id="A0A1D8NCY3"/>
<dbReference type="KEGG" id="yli:2910538"/>
<proteinExistence type="predicted"/>
<accession>A0A1D8NCY3</accession>
<feature type="transmembrane region" description="Helical" evidence="1">
    <location>
        <begin position="33"/>
        <end position="54"/>
    </location>
</feature>
<reference evidence="2 4" key="1">
    <citation type="journal article" date="2016" name="PLoS ONE">
        <title>Sequence Assembly of Yarrowia lipolytica Strain W29/CLIB89 Shows Transposable Element Diversity.</title>
        <authorList>
            <person name="Magnan C."/>
            <person name="Yu J."/>
            <person name="Chang I."/>
            <person name="Jahn E."/>
            <person name="Kanomata Y."/>
            <person name="Wu J."/>
            <person name="Zeller M."/>
            <person name="Oakes M."/>
            <person name="Baldi P."/>
            <person name="Sandmeyer S."/>
        </authorList>
    </citation>
    <scope>NUCLEOTIDE SEQUENCE [LARGE SCALE GENOMIC DNA]</scope>
    <source>
        <strain evidence="2">CLIB89</strain>
        <strain evidence="4">CLIB89(W29)</strain>
    </source>
</reference>
<keyword evidence="1" id="KW-0472">Membrane</keyword>